<name>W7HZ30_9PEZI</name>
<dbReference type="GO" id="GO:0006487">
    <property type="term" value="P:protein N-linked glycosylation"/>
    <property type="evidence" value="ECO:0007669"/>
    <property type="project" value="TreeGrafter"/>
</dbReference>
<keyword evidence="2" id="KW-1185">Reference proteome</keyword>
<dbReference type="AlphaFoldDB" id="W7HZ30"/>
<protein>
    <submittedName>
        <fullName evidence="1">Uncharacterized protein</fullName>
    </submittedName>
</protein>
<dbReference type="Gene3D" id="3.40.50.11350">
    <property type="match status" value="1"/>
</dbReference>
<dbReference type="HOGENOM" id="CLU_037965_0_0_1"/>
<evidence type="ECO:0000313" key="1">
    <source>
        <dbReference type="EMBL" id="EWC45203.1"/>
    </source>
</evidence>
<dbReference type="PANTHER" id="PTHR13132:SF29">
    <property type="entry name" value="ALPHA-(1,6)-FUCOSYLTRANSFERASE"/>
    <property type="match status" value="1"/>
</dbReference>
<dbReference type="OrthoDB" id="2014825at2759"/>
<sequence length="472" mass="53786">MYSGLYLNTAVATTVEKSWSSLTTDEALERMRQQTQHGYQYAAPDETYDESRLSAEDKELLRQASKIGSGRDESRRAETIERLYGLAGAEDWNRHLEALEDEGLPPLTKLAQKYIYDHQHPENCSGKQFILMQNFPNDEQFGLGATVFSISMNLNTALRFDRILLYDPQGGPGKHFIDSSSHYLCGQSLECFFERLTPCTIDDLTPENHIVLPATRELPQDLMNTPASSIPPVFAIALQRLYPMMTPDAMKYWWRGQAAAYIMRFNAGTMAALRRKRTKESLQRSLSFDGEDVVEGKSVPFPMPAGSVSMHIRHGDKGIEMKLKPFQDYVDAAEQFISQNPMGYRKIAFVSTENPDVLVEAGRHLRQEQENYMGVDARVRTTSDWSWTWYWSDIPRANAGPETQLEAFGNRTEMTLNWFLQLLMAIECDMVIGTRASGWSRLLDNLRCGWLAKCQQPFLDVGDNQDWVFYGA</sequence>
<accession>W7HZ30</accession>
<reference evidence="1 2" key="1">
    <citation type="submission" date="2013-05" db="EMBL/GenBank/DDBJ databases">
        <title>Drechslerella stenobrocha genome reveals carnivorous origination and mechanical trapping mechanism of predatory fungi.</title>
        <authorList>
            <person name="Liu X."/>
            <person name="Zhang W."/>
            <person name="Liu K."/>
        </authorList>
    </citation>
    <scope>NUCLEOTIDE SEQUENCE [LARGE SCALE GENOMIC DNA]</scope>
    <source>
        <strain evidence="1 2">248</strain>
    </source>
</reference>
<evidence type="ECO:0000313" key="2">
    <source>
        <dbReference type="Proteomes" id="UP000024837"/>
    </source>
</evidence>
<gene>
    <name evidence="1" type="ORF">DRE_06091</name>
</gene>
<dbReference type="EMBL" id="KI966430">
    <property type="protein sequence ID" value="EWC45203.1"/>
    <property type="molecule type" value="Genomic_DNA"/>
</dbReference>
<dbReference type="Proteomes" id="UP000024837">
    <property type="component" value="Unassembled WGS sequence"/>
</dbReference>
<dbReference type="GO" id="GO:0046921">
    <property type="term" value="F:alpha-(1-&gt;6)-fucosyltransferase activity"/>
    <property type="evidence" value="ECO:0007669"/>
    <property type="project" value="TreeGrafter"/>
</dbReference>
<organism evidence="1 2">
    <name type="scientific">Drechslerella stenobrocha 248</name>
    <dbReference type="NCBI Taxonomy" id="1043628"/>
    <lineage>
        <taxon>Eukaryota</taxon>
        <taxon>Fungi</taxon>
        <taxon>Dikarya</taxon>
        <taxon>Ascomycota</taxon>
        <taxon>Pezizomycotina</taxon>
        <taxon>Orbiliomycetes</taxon>
        <taxon>Orbiliales</taxon>
        <taxon>Orbiliaceae</taxon>
        <taxon>Drechslerella</taxon>
    </lineage>
</organism>
<dbReference type="PANTHER" id="PTHR13132">
    <property type="entry name" value="ALPHA- 1,6 -FUCOSYLTRANSFERASE"/>
    <property type="match status" value="1"/>
</dbReference>
<proteinExistence type="predicted"/>